<dbReference type="AlphaFoldDB" id="A0A3D9LGS5"/>
<dbReference type="Gene3D" id="1.10.3720.10">
    <property type="entry name" value="MetI-like"/>
    <property type="match status" value="1"/>
</dbReference>
<evidence type="ECO:0000256" key="4">
    <source>
        <dbReference type="ARBA" id="ARBA00022692"/>
    </source>
</evidence>
<dbReference type="PANTHER" id="PTHR30151">
    <property type="entry name" value="ALKANE SULFONATE ABC TRANSPORTER-RELATED, MEMBRANE SUBUNIT"/>
    <property type="match status" value="1"/>
</dbReference>
<dbReference type="CDD" id="cd06261">
    <property type="entry name" value="TM_PBP2"/>
    <property type="match status" value="1"/>
</dbReference>
<evidence type="ECO:0000256" key="1">
    <source>
        <dbReference type="ARBA" id="ARBA00004651"/>
    </source>
</evidence>
<protein>
    <submittedName>
        <fullName evidence="10">ABC-type nitrate/sulfonate/bicarbonate transport system permease component</fullName>
    </submittedName>
</protein>
<feature type="transmembrane region" description="Helical" evidence="7">
    <location>
        <begin position="105"/>
        <end position="126"/>
    </location>
</feature>
<feature type="transmembrane region" description="Helical" evidence="7">
    <location>
        <begin position="43"/>
        <end position="64"/>
    </location>
</feature>
<dbReference type="Proteomes" id="UP000256727">
    <property type="component" value="Unassembled WGS sequence"/>
</dbReference>
<dbReference type="Pfam" id="PF00528">
    <property type="entry name" value="BPD_transp_1"/>
    <property type="match status" value="1"/>
</dbReference>
<evidence type="ECO:0000256" key="7">
    <source>
        <dbReference type="RuleBase" id="RU363032"/>
    </source>
</evidence>
<accession>A0A3D9LGS5</accession>
<feature type="transmembrane region" description="Helical" evidence="7">
    <location>
        <begin position="164"/>
        <end position="180"/>
    </location>
</feature>
<keyword evidence="6 7" id="KW-0472">Membrane</keyword>
<feature type="region of interest" description="Disordered" evidence="8">
    <location>
        <begin position="1"/>
        <end position="38"/>
    </location>
</feature>
<dbReference type="GO" id="GO:0005886">
    <property type="term" value="C:plasma membrane"/>
    <property type="evidence" value="ECO:0007669"/>
    <property type="project" value="UniProtKB-SubCell"/>
</dbReference>
<evidence type="ECO:0000313" key="11">
    <source>
        <dbReference type="Proteomes" id="UP000256727"/>
    </source>
</evidence>
<evidence type="ECO:0000259" key="9">
    <source>
        <dbReference type="PROSITE" id="PS50928"/>
    </source>
</evidence>
<evidence type="ECO:0000256" key="8">
    <source>
        <dbReference type="SAM" id="MobiDB-lite"/>
    </source>
</evidence>
<dbReference type="SUPFAM" id="SSF161098">
    <property type="entry name" value="MetI-like"/>
    <property type="match status" value="1"/>
</dbReference>
<dbReference type="RefSeq" id="WP_115932731.1">
    <property type="nucleotide sequence ID" value="NZ_QREH01000001.1"/>
</dbReference>
<dbReference type="InterPro" id="IPR035906">
    <property type="entry name" value="MetI-like_sf"/>
</dbReference>
<feature type="transmembrane region" description="Helical" evidence="7">
    <location>
        <begin position="260"/>
        <end position="281"/>
    </location>
</feature>
<keyword evidence="3" id="KW-1003">Cell membrane</keyword>
<name>A0A3D9LGS5_9MICC</name>
<gene>
    <name evidence="10" type="ORF">C8E99_2720</name>
</gene>
<organism evidence="10 11">
    <name type="scientific">Citricoccus muralis</name>
    <dbReference type="NCBI Taxonomy" id="169134"/>
    <lineage>
        <taxon>Bacteria</taxon>
        <taxon>Bacillati</taxon>
        <taxon>Actinomycetota</taxon>
        <taxon>Actinomycetes</taxon>
        <taxon>Micrococcales</taxon>
        <taxon>Micrococcaceae</taxon>
        <taxon>Citricoccus</taxon>
    </lineage>
</organism>
<evidence type="ECO:0000256" key="6">
    <source>
        <dbReference type="ARBA" id="ARBA00023136"/>
    </source>
</evidence>
<feature type="compositionally biased region" description="Low complexity" evidence="8">
    <location>
        <begin position="14"/>
        <end position="27"/>
    </location>
</feature>
<feature type="transmembrane region" description="Helical" evidence="7">
    <location>
        <begin position="138"/>
        <end position="158"/>
    </location>
</feature>
<reference evidence="10 11" key="1">
    <citation type="submission" date="2018-07" db="EMBL/GenBank/DDBJ databases">
        <title>Sequencing the genomes of 1000 actinobacteria strains.</title>
        <authorList>
            <person name="Klenk H.-P."/>
        </authorList>
    </citation>
    <scope>NUCLEOTIDE SEQUENCE [LARGE SCALE GENOMIC DNA]</scope>
    <source>
        <strain evidence="10 11">DSM 14442</strain>
    </source>
</reference>
<dbReference type="GO" id="GO:0055085">
    <property type="term" value="P:transmembrane transport"/>
    <property type="evidence" value="ECO:0007669"/>
    <property type="project" value="InterPro"/>
</dbReference>
<keyword evidence="4 7" id="KW-0812">Transmembrane</keyword>
<dbReference type="OrthoDB" id="3173654at2"/>
<comment type="similarity">
    <text evidence="7">Belongs to the binding-protein-dependent transport system permease family.</text>
</comment>
<sequence length="299" mass="32276">MSADAPLATPVNLTKAAGGSGTSRSAPPSSPAKKPPGAKRAWGAAKGLFFIAALPVILVLIWYISTAVGEKNFFVPTPALLVETFFETWTGDRITTDVIPSLTRLLFGIAGSIIIGIVGGLLIGSVRWLRALTEPTLEFFRAIPPTVLIPVLMLLIGIGDDMKVAVIISGALWPILLNTIEGVRSMDEVLADTTHTYGIKGFNRVRYLILPSAMPQIMAGIRQSLSIALILMVISEMFAASSGLGFTIVQFQRSFAIPEMWSGIVLLGIIGVIMSFIFQLIERNVLRWYHGLREIENAA</sequence>
<dbReference type="PROSITE" id="PS50928">
    <property type="entry name" value="ABC_TM1"/>
    <property type="match status" value="1"/>
</dbReference>
<comment type="subcellular location">
    <subcellularLocation>
        <location evidence="1 7">Cell membrane</location>
        <topology evidence="1 7">Multi-pass membrane protein</topology>
    </subcellularLocation>
</comment>
<proteinExistence type="inferred from homology"/>
<keyword evidence="5 7" id="KW-1133">Transmembrane helix</keyword>
<dbReference type="EMBL" id="QREH01000001">
    <property type="protein sequence ID" value="REE04864.1"/>
    <property type="molecule type" value="Genomic_DNA"/>
</dbReference>
<feature type="domain" description="ABC transmembrane type-1" evidence="9">
    <location>
        <begin position="98"/>
        <end position="282"/>
    </location>
</feature>
<evidence type="ECO:0000256" key="5">
    <source>
        <dbReference type="ARBA" id="ARBA00022989"/>
    </source>
</evidence>
<comment type="caution">
    <text evidence="10">The sequence shown here is derived from an EMBL/GenBank/DDBJ whole genome shotgun (WGS) entry which is preliminary data.</text>
</comment>
<dbReference type="InterPro" id="IPR000515">
    <property type="entry name" value="MetI-like"/>
</dbReference>
<evidence type="ECO:0000313" key="10">
    <source>
        <dbReference type="EMBL" id="REE04864.1"/>
    </source>
</evidence>
<keyword evidence="2 7" id="KW-0813">Transport</keyword>
<feature type="transmembrane region" description="Helical" evidence="7">
    <location>
        <begin position="225"/>
        <end position="248"/>
    </location>
</feature>
<dbReference type="PANTHER" id="PTHR30151:SF0">
    <property type="entry name" value="ABC TRANSPORTER PERMEASE PROTEIN MJ0413-RELATED"/>
    <property type="match status" value="1"/>
</dbReference>
<keyword evidence="11" id="KW-1185">Reference proteome</keyword>
<evidence type="ECO:0000256" key="3">
    <source>
        <dbReference type="ARBA" id="ARBA00022475"/>
    </source>
</evidence>
<evidence type="ECO:0000256" key="2">
    <source>
        <dbReference type="ARBA" id="ARBA00022448"/>
    </source>
</evidence>